<name>A0AAV7NMZ9_PLEWA</name>
<keyword evidence="2" id="KW-1185">Reference proteome</keyword>
<accession>A0AAV7NMZ9</accession>
<dbReference type="Proteomes" id="UP001066276">
    <property type="component" value="Chromosome 8"/>
</dbReference>
<comment type="caution">
    <text evidence="1">The sequence shown here is derived from an EMBL/GenBank/DDBJ whole genome shotgun (WGS) entry which is preliminary data.</text>
</comment>
<dbReference type="EMBL" id="JANPWB010000012">
    <property type="protein sequence ID" value="KAJ1117443.1"/>
    <property type="molecule type" value="Genomic_DNA"/>
</dbReference>
<organism evidence="1 2">
    <name type="scientific">Pleurodeles waltl</name>
    <name type="common">Iberian ribbed newt</name>
    <dbReference type="NCBI Taxonomy" id="8319"/>
    <lineage>
        <taxon>Eukaryota</taxon>
        <taxon>Metazoa</taxon>
        <taxon>Chordata</taxon>
        <taxon>Craniata</taxon>
        <taxon>Vertebrata</taxon>
        <taxon>Euteleostomi</taxon>
        <taxon>Amphibia</taxon>
        <taxon>Batrachia</taxon>
        <taxon>Caudata</taxon>
        <taxon>Salamandroidea</taxon>
        <taxon>Salamandridae</taxon>
        <taxon>Pleurodelinae</taxon>
        <taxon>Pleurodeles</taxon>
    </lineage>
</organism>
<evidence type="ECO:0000313" key="1">
    <source>
        <dbReference type="EMBL" id="KAJ1117443.1"/>
    </source>
</evidence>
<sequence length="90" mass="10320">MLRLLLNSLAPSTQQAYVRAWREFTRSGACRREDEQDRLEDVIHLIMELEGTQQSRITISGKDGGVHLSFMGMELCLLQLKALKALFREV</sequence>
<evidence type="ECO:0000313" key="2">
    <source>
        <dbReference type="Proteomes" id="UP001066276"/>
    </source>
</evidence>
<proteinExistence type="predicted"/>
<reference evidence="1" key="1">
    <citation type="journal article" date="2022" name="bioRxiv">
        <title>Sequencing and chromosome-scale assembly of the giantPleurodeles waltlgenome.</title>
        <authorList>
            <person name="Brown T."/>
            <person name="Elewa A."/>
            <person name="Iarovenko S."/>
            <person name="Subramanian E."/>
            <person name="Araus A.J."/>
            <person name="Petzold A."/>
            <person name="Susuki M."/>
            <person name="Suzuki K.-i.T."/>
            <person name="Hayashi T."/>
            <person name="Toyoda A."/>
            <person name="Oliveira C."/>
            <person name="Osipova E."/>
            <person name="Leigh N.D."/>
            <person name="Simon A."/>
            <person name="Yun M.H."/>
        </authorList>
    </citation>
    <scope>NUCLEOTIDE SEQUENCE</scope>
    <source>
        <strain evidence="1">20211129_DDA</strain>
        <tissue evidence="1">Liver</tissue>
    </source>
</reference>
<protein>
    <submittedName>
        <fullName evidence="1">Uncharacterized protein</fullName>
    </submittedName>
</protein>
<dbReference type="AlphaFoldDB" id="A0AAV7NMZ9"/>
<gene>
    <name evidence="1" type="ORF">NDU88_005643</name>
</gene>